<dbReference type="Proteomes" id="UP000177583">
    <property type="component" value="Unassembled WGS sequence"/>
</dbReference>
<evidence type="ECO:0000313" key="1">
    <source>
        <dbReference type="EMBL" id="OGH04681.1"/>
    </source>
</evidence>
<name>A0A1F6H2R1_9PROT</name>
<evidence type="ECO:0000313" key="2">
    <source>
        <dbReference type="Proteomes" id="UP000177583"/>
    </source>
</evidence>
<sequence>MLLFQGIRTNRQGAPERYSLRYDLLSSLQFLLGVYEAQGGQKEAVLAEVEARLNRLFEAQGGEGQNRQDQRRQVALWFRTKDIGHFLFAEPALKSLKITVLRLLALPRSVEEKWPMVREQLVAGLKELDPQYGEALLLNPDSGFHRLLDTVALFFLDQDEEPPPQGLEMEFLRQDFPRLVWRRKDQINPQLNPFWQPQNQLCRSLVLEQLVLERLFEDRLLALESGLESAARRPQLASTGPVSLRFGGKDEAPELIPADPTQTLLSLQHQIQRQHSFEGAKHLLAVLRQLGRATEERFEFCLTTHFEWLGKLKKGQQVSDRQLGLLGSVLEALTKVKVVRSTAQGSVETPLLGLWGKRTQACGPGSWELLLDPLVLELGLGRELALVPTEVFLENPQTHGLVPGLSAFLTGCWVLEFAQKKGVFECQGGRLLDAFVLQKSPGQRAGFQAKIKEELKYMVNKAYIGGLEIEPGPSPFEEIYRIWAPPSLGQALAGSVPQGALVG</sequence>
<dbReference type="AlphaFoldDB" id="A0A1F6H2R1"/>
<organism evidence="1 2">
    <name type="scientific">Candidatus Lambdaproteobacteria bacterium RIFOXYD2_FULL_56_26</name>
    <dbReference type="NCBI Taxonomy" id="1817773"/>
    <lineage>
        <taxon>Bacteria</taxon>
        <taxon>Pseudomonadati</taxon>
        <taxon>Pseudomonadota</taxon>
        <taxon>Candidatus Lambdaproteobacteria</taxon>
    </lineage>
</organism>
<reference evidence="1 2" key="1">
    <citation type="journal article" date="2016" name="Nat. Commun.">
        <title>Thousands of microbial genomes shed light on interconnected biogeochemical processes in an aquifer system.</title>
        <authorList>
            <person name="Anantharaman K."/>
            <person name="Brown C.T."/>
            <person name="Hug L.A."/>
            <person name="Sharon I."/>
            <person name="Castelle C.J."/>
            <person name="Probst A.J."/>
            <person name="Thomas B.C."/>
            <person name="Singh A."/>
            <person name="Wilkins M.J."/>
            <person name="Karaoz U."/>
            <person name="Brodie E.L."/>
            <person name="Williams K.H."/>
            <person name="Hubbard S.S."/>
            <person name="Banfield J.F."/>
        </authorList>
    </citation>
    <scope>NUCLEOTIDE SEQUENCE [LARGE SCALE GENOMIC DNA]</scope>
</reference>
<protein>
    <submittedName>
        <fullName evidence="1">Uncharacterized protein</fullName>
    </submittedName>
</protein>
<gene>
    <name evidence="1" type="ORF">A2557_06735</name>
</gene>
<comment type="caution">
    <text evidence="1">The sequence shown here is derived from an EMBL/GenBank/DDBJ whole genome shotgun (WGS) entry which is preliminary data.</text>
</comment>
<proteinExistence type="predicted"/>
<dbReference type="EMBL" id="MFNF01000001">
    <property type="protein sequence ID" value="OGH04681.1"/>
    <property type="molecule type" value="Genomic_DNA"/>
</dbReference>
<accession>A0A1F6H2R1</accession>